<gene>
    <name evidence="2" type="ORF">H0H81_008167</name>
</gene>
<accession>A0A9P7GCF3</accession>
<keyword evidence="3" id="KW-1185">Reference proteome</keyword>
<sequence>MSRSVKDASNNSTDIPSHIEDMSSNPQDASMNTEITSAHDAITMQEISKSDISTVMVRKRPNPVFNSSDSTSNTNKQPRSDASNPAWFLNLEAEVDTDGENDEDEDEEVDYMEDFLNDTDEPLAHNQNNSHHYLTLECEQFQDEDEWDALIHRAHENARKIPAEVKHNIHNYDEVPSVTFGPNTWQVAVK</sequence>
<evidence type="ECO:0000256" key="1">
    <source>
        <dbReference type="SAM" id="MobiDB-lite"/>
    </source>
</evidence>
<feature type="region of interest" description="Disordered" evidence="1">
    <location>
        <begin position="1"/>
        <end position="103"/>
    </location>
</feature>
<organism evidence="2 3">
    <name type="scientific">Sphagnurus paluster</name>
    <dbReference type="NCBI Taxonomy" id="117069"/>
    <lineage>
        <taxon>Eukaryota</taxon>
        <taxon>Fungi</taxon>
        <taxon>Dikarya</taxon>
        <taxon>Basidiomycota</taxon>
        <taxon>Agaricomycotina</taxon>
        <taxon>Agaricomycetes</taxon>
        <taxon>Agaricomycetidae</taxon>
        <taxon>Agaricales</taxon>
        <taxon>Tricholomatineae</taxon>
        <taxon>Lyophyllaceae</taxon>
        <taxon>Sphagnurus</taxon>
    </lineage>
</organism>
<feature type="compositionally biased region" description="Polar residues" evidence="1">
    <location>
        <begin position="64"/>
        <end position="83"/>
    </location>
</feature>
<comment type="caution">
    <text evidence="2">The sequence shown here is derived from an EMBL/GenBank/DDBJ whole genome shotgun (WGS) entry which is preliminary data.</text>
</comment>
<protein>
    <submittedName>
        <fullName evidence="2">Uncharacterized protein</fullName>
    </submittedName>
</protein>
<dbReference type="AlphaFoldDB" id="A0A9P7GCF3"/>
<feature type="non-terminal residue" evidence="2">
    <location>
        <position position="190"/>
    </location>
</feature>
<reference evidence="2" key="2">
    <citation type="submission" date="2021-10" db="EMBL/GenBank/DDBJ databases">
        <title>Phylogenomics reveals ancestral predisposition of the termite-cultivated fungus Termitomyces towards a domesticated lifestyle.</title>
        <authorList>
            <person name="Auxier B."/>
            <person name="Grum-Grzhimaylo A."/>
            <person name="Cardenas M.E."/>
            <person name="Lodge J.D."/>
            <person name="Laessoe T."/>
            <person name="Pedersen O."/>
            <person name="Smith M.E."/>
            <person name="Kuyper T.W."/>
            <person name="Franco-Molano E.A."/>
            <person name="Baroni T.J."/>
            <person name="Aanen D.K."/>
        </authorList>
    </citation>
    <scope>NUCLEOTIDE SEQUENCE</scope>
    <source>
        <strain evidence="2">D49</strain>
    </source>
</reference>
<evidence type="ECO:0000313" key="2">
    <source>
        <dbReference type="EMBL" id="KAG5646775.1"/>
    </source>
</evidence>
<feature type="compositionally biased region" description="Acidic residues" evidence="1">
    <location>
        <begin position="93"/>
        <end position="103"/>
    </location>
</feature>
<feature type="compositionally biased region" description="Polar residues" evidence="1">
    <location>
        <begin position="22"/>
        <end position="36"/>
    </location>
</feature>
<proteinExistence type="predicted"/>
<dbReference type="EMBL" id="JABCKI010002239">
    <property type="protein sequence ID" value="KAG5646775.1"/>
    <property type="molecule type" value="Genomic_DNA"/>
</dbReference>
<reference evidence="2" key="1">
    <citation type="submission" date="2021-02" db="EMBL/GenBank/DDBJ databases">
        <authorList>
            <person name="Nieuwenhuis M."/>
            <person name="Van De Peppel L.J.J."/>
        </authorList>
    </citation>
    <scope>NUCLEOTIDE SEQUENCE</scope>
    <source>
        <strain evidence="2">D49</strain>
    </source>
</reference>
<name>A0A9P7GCF3_9AGAR</name>
<dbReference type="Proteomes" id="UP000717328">
    <property type="component" value="Unassembled WGS sequence"/>
</dbReference>
<evidence type="ECO:0000313" key="3">
    <source>
        <dbReference type="Proteomes" id="UP000717328"/>
    </source>
</evidence>